<evidence type="ECO:0000256" key="5">
    <source>
        <dbReference type="ARBA" id="ARBA00022989"/>
    </source>
</evidence>
<evidence type="ECO:0000256" key="8">
    <source>
        <dbReference type="SAM" id="Phobius"/>
    </source>
</evidence>
<keyword evidence="6 8" id="KW-0472">Membrane</keyword>
<evidence type="ECO:0000256" key="3">
    <source>
        <dbReference type="ARBA" id="ARBA00022679"/>
    </source>
</evidence>
<evidence type="ECO:0000313" key="11">
    <source>
        <dbReference type="EMBL" id="TCZ73761.1"/>
    </source>
</evidence>
<feature type="transmembrane region" description="Helical" evidence="8">
    <location>
        <begin position="276"/>
        <end position="296"/>
    </location>
</feature>
<sequence>MKSVGVVKLKQIRHTPLLWILLFIGLAVRLIMAPIWTGYDADIQTFIAWSEQAYSVGLPHLYGSDMFLDYPPGYMYVLYIIAAIRNLLHIGFDSSGMLILLKLPSMIADVITGYLIYRVAGKYVKPLFAVGMAALYVLNPAILINSTIWGQVDSFFMVVIGIYLLVLQRGKMPLAAVILAIGILLKPQGLLFGPFLLIAVLQKRDFRVLWQSVLAGVATVLVLLLPFGILSNGVGWVFKLYFTTLASYPYGSLNAFNFIALLGGNFTPLDGNFISYQAWGIMLMLVSAIYSLYLYYKSIDKKGAVFYFAFLFLAAAFMFTVKMHERYLFYALLPLLMSYIYLRDRRILGLFVVFSFSHFVNIAYVLKLLWQGTPWVPQWDVLMLIISGLQVILLIYGAWLGWQLFNPLRHGGNARLQTKTNRKDNKNMSKFALPNMNMESNRTKLFTKKDWLLSMAITLIYSVFAFINLGANEAPESYWKPATAGEAVIFDLGSNVHVERLHTYAGVGHGKYTYSYLYDGQNWSEPTEVDSNHTKVFTWNVLTPKVETRYIKLDVKEQGFTLHEIAFFDGKSDKPLPVAHMEGINLNGNDQGKLDNLIDEASIVPYSPTYMNGTYFDEIYHARTAYEHLHQIEPYENTHPPLGKIFIAIGIAIFGMNPFGWRIVGTLFGIAMVPIMYMFGKRLFGKTRYGFISSFLFAFDFMHFAQTRISTIDVYGVFFIILMFYFMYRYWTSNFYRDGLRKTLVPLGLAGLFFGIGAASKWIVIYGGIGLAVILLIVLIERYVEHRQAKRMLQNLKNDESISTEDDADPSVTLTTEERSYLEKVASTYWKPTISTLAWCLLFYVVIPVAIYVMSYIPFMMVPGAGHGLKDVVTYQEHMFNYHSKLVATHPFGSPWYEWPFMVTPIWYYAGKFLPEGMLSSIVSFGNPLVWWGGFLALIAAIYCAIKYKQRQIILLLIACASQYLPWVGVPRLTFIYHYFALVPFLCLLLAYYLGNWMKKSKEMKWIVWGYLAAAFLLFLMFYPILSGMVVPASYTATWLRWLPTWNFF</sequence>
<keyword evidence="3 11" id="KW-0808">Transferase</keyword>
<evidence type="ECO:0000259" key="10">
    <source>
        <dbReference type="Pfam" id="PF16192"/>
    </source>
</evidence>
<dbReference type="Pfam" id="PF16192">
    <property type="entry name" value="PMT_4TMC"/>
    <property type="match status" value="1"/>
</dbReference>
<feature type="transmembrane region" description="Helical" evidence="8">
    <location>
        <begin position="17"/>
        <end position="37"/>
    </location>
</feature>
<evidence type="ECO:0000256" key="7">
    <source>
        <dbReference type="ARBA" id="ARBA00024033"/>
    </source>
</evidence>
<feature type="domain" description="Glycosyltransferase RgtA/B/C/D-like" evidence="9">
    <location>
        <begin position="639"/>
        <end position="778"/>
    </location>
</feature>
<organism evidence="11 12">
    <name type="scientific">Paenibacillus albiflavus</name>
    <dbReference type="NCBI Taxonomy" id="2545760"/>
    <lineage>
        <taxon>Bacteria</taxon>
        <taxon>Bacillati</taxon>
        <taxon>Bacillota</taxon>
        <taxon>Bacilli</taxon>
        <taxon>Bacillales</taxon>
        <taxon>Paenibacillaceae</taxon>
        <taxon>Paenibacillus</taxon>
    </lineage>
</organism>
<feature type="transmembrane region" description="Helical" evidence="8">
    <location>
        <begin position="382"/>
        <end position="405"/>
    </location>
</feature>
<feature type="transmembrane region" description="Helical" evidence="8">
    <location>
        <begin position="1006"/>
        <end position="1026"/>
    </location>
</feature>
<dbReference type="Pfam" id="PF09594">
    <property type="entry name" value="GT87"/>
    <property type="match status" value="1"/>
</dbReference>
<evidence type="ECO:0000313" key="12">
    <source>
        <dbReference type="Proteomes" id="UP000295418"/>
    </source>
</evidence>
<dbReference type="InterPro" id="IPR038731">
    <property type="entry name" value="RgtA/B/C-like"/>
</dbReference>
<comment type="caution">
    <text evidence="11">The sequence shown here is derived from an EMBL/GenBank/DDBJ whole genome shotgun (WGS) entry which is preliminary data.</text>
</comment>
<dbReference type="EMBL" id="SKFG01000030">
    <property type="protein sequence ID" value="TCZ73761.1"/>
    <property type="molecule type" value="Genomic_DNA"/>
</dbReference>
<reference evidence="11 12" key="1">
    <citation type="submission" date="2019-03" db="EMBL/GenBank/DDBJ databases">
        <authorList>
            <person name="Kim M.K.M."/>
        </authorList>
    </citation>
    <scope>NUCLEOTIDE SEQUENCE [LARGE SCALE GENOMIC DNA]</scope>
    <source>
        <strain evidence="11 12">18JY21-1</strain>
    </source>
</reference>
<feature type="transmembrane region" description="Helical" evidence="8">
    <location>
        <begin position="837"/>
        <end position="859"/>
    </location>
</feature>
<dbReference type="Gene3D" id="2.60.120.260">
    <property type="entry name" value="Galactose-binding domain-like"/>
    <property type="match status" value="1"/>
</dbReference>
<dbReference type="Proteomes" id="UP000295418">
    <property type="component" value="Unassembled WGS sequence"/>
</dbReference>
<feature type="transmembrane region" description="Helical" evidence="8">
    <location>
        <begin position="148"/>
        <end position="167"/>
    </location>
</feature>
<dbReference type="AlphaFoldDB" id="A0A4R4E6V4"/>
<feature type="transmembrane region" description="Helical" evidence="8">
    <location>
        <begin position="213"/>
        <end position="238"/>
    </location>
</feature>
<feature type="transmembrane region" description="Helical" evidence="8">
    <location>
        <begin position="174"/>
        <end position="201"/>
    </location>
</feature>
<dbReference type="GO" id="GO:0016758">
    <property type="term" value="F:hexosyltransferase activity"/>
    <property type="evidence" value="ECO:0007669"/>
    <property type="project" value="InterPro"/>
</dbReference>
<feature type="domain" description="Protein O-mannosyl-transferase C-terminal four TM" evidence="10">
    <location>
        <begin position="869"/>
        <end position="1046"/>
    </location>
</feature>
<dbReference type="GO" id="GO:0005886">
    <property type="term" value="C:plasma membrane"/>
    <property type="evidence" value="ECO:0007669"/>
    <property type="project" value="UniProtKB-SubCell"/>
</dbReference>
<keyword evidence="5 8" id="KW-1133">Transmembrane helix</keyword>
<evidence type="ECO:0000259" key="9">
    <source>
        <dbReference type="Pfam" id="PF13231"/>
    </source>
</evidence>
<proteinExistence type="inferred from homology"/>
<evidence type="ECO:0000256" key="6">
    <source>
        <dbReference type="ARBA" id="ARBA00023136"/>
    </source>
</evidence>
<comment type="subcellular location">
    <subcellularLocation>
        <location evidence="1">Cell membrane</location>
        <topology evidence="1">Multi-pass membrane protein</topology>
    </subcellularLocation>
</comment>
<evidence type="ECO:0000256" key="2">
    <source>
        <dbReference type="ARBA" id="ARBA00022475"/>
    </source>
</evidence>
<dbReference type="SUPFAM" id="SSF49785">
    <property type="entry name" value="Galactose-binding domain-like"/>
    <property type="match status" value="1"/>
</dbReference>
<keyword evidence="4 8" id="KW-0812">Transmembrane</keyword>
<feature type="transmembrane region" description="Helical" evidence="8">
    <location>
        <begin position="245"/>
        <end position="264"/>
    </location>
</feature>
<feature type="transmembrane region" description="Helical" evidence="8">
    <location>
        <begin position="349"/>
        <end position="370"/>
    </location>
</feature>
<accession>A0A4R4E6V4</accession>
<feature type="transmembrane region" description="Helical" evidence="8">
    <location>
        <begin position="124"/>
        <end position="142"/>
    </location>
</feature>
<dbReference type="InterPro" id="IPR008979">
    <property type="entry name" value="Galactose-bd-like_sf"/>
</dbReference>
<feature type="transmembrane region" description="Helical" evidence="8">
    <location>
        <begin position="74"/>
        <end position="92"/>
    </location>
</feature>
<keyword evidence="2" id="KW-1003">Cell membrane</keyword>
<feature type="transmembrane region" description="Helical" evidence="8">
    <location>
        <begin position="303"/>
        <end position="321"/>
    </location>
</feature>
<dbReference type="InterPro" id="IPR027005">
    <property type="entry name" value="PMT-like"/>
</dbReference>
<feature type="transmembrane region" description="Helical" evidence="8">
    <location>
        <begin position="659"/>
        <end position="677"/>
    </location>
</feature>
<feature type="transmembrane region" description="Helical" evidence="8">
    <location>
        <begin position="743"/>
        <end position="759"/>
    </location>
</feature>
<dbReference type="InterPro" id="IPR018584">
    <property type="entry name" value="GT87"/>
</dbReference>
<feature type="transmembrane region" description="Helical" evidence="8">
    <location>
        <begin position="451"/>
        <end position="471"/>
    </location>
</feature>
<evidence type="ECO:0000256" key="4">
    <source>
        <dbReference type="ARBA" id="ARBA00022692"/>
    </source>
</evidence>
<protein>
    <submittedName>
        <fullName evidence="11">Phospholipid carrier-dependent glycosyltransferase</fullName>
    </submittedName>
</protein>
<feature type="transmembrane region" description="Helical" evidence="8">
    <location>
        <begin position="712"/>
        <end position="731"/>
    </location>
</feature>
<name>A0A4R4E6V4_9BACL</name>
<feature type="transmembrane region" description="Helical" evidence="8">
    <location>
        <begin position="765"/>
        <end position="784"/>
    </location>
</feature>
<comment type="similarity">
    <text evidence="7">Belongs to the glycosyltransferase 87 family.</text>
</comment>
<evidence type="ECO:0000256" key="1">
    <source>
        <dbReference type="ARBA" id="ARBA00004651"/>
    </source>
</evidence>
<keyword evidence="12" id="KW-1185">Reference proteome</keyword>
<dbReference type="PANTHER" id="PTHR10050">
    <property type="entry name" value="DOLICHYL-PHOSPHATE-MANNOSE--PROTEIN MANNOSYLTRANSFERASE"/>
    <property type="match status" value="1"/>
</dbReference>
<feature type="transmembrane region" description="Helical" evidence="8">
    <location>
        <begin position="953"/>
        <end position="970"/>
    </location>
</feature>
<dbReference type="Pfam" id="PF13231">
    <property type="entry name" value="PMT_2"/>
    <property type="match status" value="1"/>
</dbReference>
<gene>
    <name evidence="11" type="ORF">E0485_20635</name>
</gene>
<feature type="transmembrane region" description="Helical" evidence="8">
    <location>
        <begin position="976"/>
        <end position="994"/>
    </location>
</feature>
<dbReference type="InterPro" id="IPR032421">
    <property type="entry name" value="PMT_4TMC"/>
</dbReference>
<feature type="transmembrane region" description="Helical" evidence="8">
    <location>
        <begin position="929"/>
        <end position="946"/>
    </location>
</feature>